<dbReference type="AlphaFoldDB" id="A0A238J3L9"/>
<gene>
    <name evidence="3" type="primary">mshA</name>
    <name evidence="3" type="ORF">BOA8489_03044</name>
</gene>
<keyword evidence="4" id="KW-1185">Reference proteome</keyword>
<evidence type="ECO:0000259" key="2">
    <source>
        <dbReference type="Pfam" id="PF00534"/>
    </source>
</evidence>
<dbReference type="Proteomes" id="UP000201838">
    <property type="component" value="Unassembled WGS sequence"/>
</dbReference>
<dbReference type="InterPro" id="IPR001296">
    <property type="entry name" value="Glyco_trans_1"/>
</dbReference>
<evidence type="ECO:0000313" key="3">
    <source>
        <dbReference type="EMBL" id="SMX24911.1"/>
    </source>
</evidence>
<sequence length="388" mass="43870">MATPVLDLSRTFSRLGPRASTGIDRVERAYLEETIRRGGWALIRTPRGFLMFEPDRLPRLPDYLDRTDLDGADLASTIRAIASSRSSSLSIRKIMWRMPNGLAYINVGHTNINSQTFRAMMEMPDNRKIVMIHDTIPIDHPEYQTEASRAKFVERLTATINFANHIIVPSDEVRENIERRMVGTGHRVPVTVSPLGIDIGGRPATPAKGDKPYFVILGTIEPRKNHQLLLDIWDRMHRKMDESRIPELRIIGARGWKNPTVFDWLDHSPHVGRTVFELGSLPDKEMKAQLSGATGLLFPSHAEGFGLPPFEATALGVPSISAPLRTVELFLGDMPIYADPADMYQWFQAIRGLATEDLAQKAKRRTELLAYGLPTWEKHFDRVFELID</sequence>
<dbReference type="EC" id="2.4.1.250" evidence="3"/>
<accession>A0A238J3L9</accession>
<evidence type="ECO:0000256" key="1">
    <source>
        <dbReference type="ARBA" id="ARBA00022679"/>
    </source>
</evidence>
<keyword evidence="1 3" id="KW-0808">Transferase</keyword>
<dbReference type="PANTHER" id="PTHR46401:SF2">
    <property type="entry name" value="GLYCOSYLTRANSFERASE WBBK-RELATED"/>
    <property type="match status" value="1"/>
</dbReference>
<dbReference type="Gene3D" id="3.40.50.2000">
    <property type="entry name" value="Glycogen Phosphorylase B"/>
    <property type="match status" value="1"/>
</dbReference>
<name>A0A238J3L9_9RHOB</name>
<feature type="domain" description="Glycosyl transferase family 1" evidence="2">
    <location>
        <begin position="204"/>
        <end position="322"/>
    </location>
</feature>
<dbReference type="SUPFAM" id="SSF53756">
    <property type="entry name" value="UDP-Glycosyltransferase/glycogen phosphorylase"/>
    <property type="match status" value="1"/>
</dbReference>
<dbReference type="Pfam" id="PF00534">
    <property type="entry name" value="Glycos_transf_1"/>
    <property type="match status" value="1"/>
</dbReference>
<evidence type="ECO:0000313" key="4">
    <source>
        <dbReference type="Proteomes" id="UP000201838"/>
    </source>
</evidence>
<proteinExistence type="predicted"/>
<dbReference type="PANTHER" id="PTHR46401">
    <property type="entry name" value="GLYCOSYLTRANSFERASE WBBK-RELATED"/>
    <property type="match status" value="1"/>
</dbReference>
<reference evidence="3 4" key="1">
    <citation type="submission" date="2017-05" db="EMBL/GenBank/DDBJ databases">
        <authorList>
            <person name="Song R."/>
            <person name="Chenine A.L."/>
            <person name="Ruprecht R.M."/>
        </authorList>
    </citation>
    <scope>NUCLEOTIDE SEQUENCE [LARGE SCALE GENOMIC DNA]</scope>
    <source>
        <strain evidence="3 4">CECT 8489</strain>
    </source>
</reference>
<dbReference type="CDD" id="cd03809">
    <property type="entry name" value="GT4_MtfB-like"/>
    <property type="match status" value="1"/>
</dbReference>
<keyword evidence="3" id="KW-0328">Glycosyltransferase</keyword>
<dbReference type="EMBL" id="FXXQ01000011">
    <property type="protein sequence ID" value="SMX24911.1"/>
    <property type="molecule type" value="Genomic_DNA"/>
</dbReference>
<dbReference type="GO" id="GO:0102710">
    <property type="term" value="F:D-inositol-3-phosphate glycosyltransferase activity"/>
    <property type="evidence" value="ECO:0007669"/>
    <property type="project" value="UniProtKB-EC"/>
</dbReference>
<protein>
    <submittedName>
        <fullName evidence="3">D-inositol-3-phosphate glycosyltransferase</fullName>
        <ecNumber evidence="3">2.4.1.250</ecNumber>
    </submittedName>
</protein>
<organism evidence="3 4">
    <name type="scientific">Boseongicola aestuarii</name>
    <dbReference type="NCBI Taxonomy" id="1470561"/>
    <lineage>
        <taxon>Bacteria</taxon>
        <taxon>Pseudomonadati</taxon>
        <taxon>Pseudomonadota</taxon>
        <taxon>Alphaproteobacteria</taxon>
        <taxon>Rhodobacterales</taxon>
        <taxon>Paracoccaceae</taxon>
        <taxon>Boseongicola</taxon>
    </lineage>
</organism>